<dbReference type="AlphaFoldDB" id="A0A383V2F4"/>
<proteinExistence type="predicted"/>
<organism evidence="1 2">
    <name type="scientific">Blumeria hordei</name>
    <name type="common">Barley powdery mildew</name>
    <name type="synonym">Blumeria graminis f. sp. hordei</name>
    <dbReference type="NCBI Taxonomy" id="2867405"/>
    <lineage>
        <taxon>Eukaryota</taxon>
        <taxon>Fungi</taxon>
        <taxon>Dikarya</taxon>
        <taxon>Ascomycota</taxon>
        <taxon>Pezizomycotina</taxon>
        <taxon>Leotiomycetes</taxon>
        <taxon>Erysiphales</taxon>
        <taxon>Erysiphaceae</taxon>
        <taxon>Blumeria</taxon>
    </lineage>
</organism>
<protein>
    <submittedName>
        <fullName evidence="1">Uncharacterized protein</fullName>
    </submittedName>
</protein>
<dbReference type="EMBL" id="UNSH01000086">
    <property type="protein sequence ID" value="SZF05995.1"/>
    <property type="molecule type" value="Genomic_DNA"/>
</dbReference>
<reference evidence="1 2" key="1">
    <citation type="submission" date="2017-11" db="EMBL/GenBank/DDBJ databases">
        <authorList>
            <person name="Kracher B."/>
        </authorList>
    </citation>
    <scope>NUCLEOTIDE SEQUENCE [LARGE SCALE GENOMIC DNA]</scope>
    <source>
        <strain evidence="1 2">RACE1</strain>
    </source>
</reference>
<name>A0A383V2F4_BLUHO</name>
<dbReference type="VEuPathDB" id="FungiDB:BLGHR1_16798"/>
<sequence>MMSNILRGLSGRSSLRLVKRRAGCLSDFKHSSTANIIPSSPELRASGPANIEISVAKIIEAILYSWPHDSTFDSKNTALVMIDTRKIVRNHHFTPGFHQLSSLNHYCLTSCFIF</sequence>
<accession>A0A383V2F4</accession>
<dbReference type="Proteomes" id="UP000275772">
    <property type="component" value="Unassembled WGS sequence"/>
</dbReference>
<gene>
    <name evidence="1" type="ORF">BLGHR1_16798</name>
</gene>
<evidence type="ECO:0000313" key="2">
    <source>
        <dbReference type="Proteomes" id="UP000275772"/>
    </source>
</evidence>
<evidence type="ECO:0000313" key="1">
    <source>
        <dbReference type="EMBL" id="SZF05995.1"/>
    </source>
</evidence>